<dbReference type="Proteomes" id="UP000282515">
    <property type="component" value="Unassembled WGS sequence"/>
</dbReference>
<dbReference type="RefSeq" id="WP_121794232.1">
    <property type="nucleotide sequence ID" value="NZ_RDBF01000005.1"/>
</dbReference>
<dbReference type="AlphaFoldDB" id="A0A3L8PKV9"/>
<accession>A0A3L8PKV9</accession>
<comment type="caution">
    <text evidence="2">The sequence shown here is derived from an EMBL/GenBank/DDBJ whole genome shotgun (WGS) entry which is preliminary data.</text>
</comment>
<name>A0A3L8PKV9_9ACTN</name>
<evidence type="ECO:0000313" key="3">
    <source>
        <dbReference type="Proteomes" id="UP000282515"/>
    </source>
</evidence>
<keyword evidence="1" id="KW-0812">Transmembrane</keyword>
<evidence type="ECO:0000256" key="1">
    <source>
        <dbReference type="SAM" id="Phobius"/>
    </source>
</evidence>
<gene>
    <name evidence="2" type="ORF">D9V41_09105</name>
</gene>
<organism evidence="2 3">
    <name type="scientific">Aeromicrobium phragmitis</name>
    <dbReference type="NCBI Taxonomy" id="2478914"/>
    <lineage>
        <taxon>Bacteria</taxon>
        <taxon>Bacillati</taxon>
        <taxon>Actinomycetota</taxon>
        <taxon>Actinomycetes</taxon>
        <taxon>Propionibacteriales</taxon>
        <taxon>Nocardioidaceae</taxon>
        <taxon>Aeromicrobium</taxon>
    </lineage>
</organism>
<dbReference type="EMBL" id="RDBF01000005">
    <property type="protein sequence ID" value="RLV56036.1"/>
    <property type="molecule type" value="Genomic_DNA"/>
</dbReference>
<protein>
    <submittedName>
        <fullName evidence="2">Uncharacterized protein</fullName>
    </submittedName>
</protein>
<reference evidence="2 3" key="1">
    <citation type="submission" date="2018-10" db="EMBL/GenBank/DDBJ databases">
        <title>Aeromicrobium sp. 9W16Y-2 whole genome shotgun sequence.</title>
        <authorList>
            <person name="Li F."/>
        </authorList>
    </citation>
    <scope>NUCLEOTIDE SEQUENCE [LARGE SCALE GENOMIC DNA]</scope>
    <source>
        <strain evidence="2 3">9W16Y-2</strain>
    </source>
</reference>
<keyword evidence="1" id="KW-0472">Membrane</keyword>
<evidence type="ECO:0000313" key="2">
    <source>
        <dbReference type="EMBL" id="RLV56036.1"/>
    </source>
</evidence>
<feature type="transmembrane region" description="Helical" evidence="1">
    <location>
        <begin position="33"/>
        <end position="51"/>
    </location>
</feature>
<proteinExistence type="predicted"/>
<keyword evidence="3" id="KW-1185">Reference proteome</keyword>
<keyword evidence="1" id="KW-1133">Transmembrane helix</keyword>
<sequence length="137" mass="14111">MKLPRPCIVVLGTATAVPCLTIAAIGGHYAGPAGYSIGAVVLGGLALVGLVDYQRHPLPGPEATIDDAVRPFPGCVLGVCRYLTSCEHCDTPVCVVHGNPDDVRTCVDSAQVTHCAGCEDEHLDGCRSCAAAVAGRW</sequence>